<protein>
    <submittedName>
        <fullName evidence="2">Uncharacterized protein</fullName>
    </submittedName>
</protein>
<reference evidence="2" key="1">
    <citation type="submission" date="2015-10" db="EMBL/GenBank/DDBJ databases">
        <authorList>
            <person name="Gilbert D.G."/>
        </authorList>
    </citation>
    <scope>NUCLEOTIDE SEQUENCE</scope>
    <source>
        <strain evidence="2">Phyl III-seqv23</strain>
    </source>
</reference>
<evidence type="ECO:0000256" key="1">
    <source>
        <dbReference type="SAM" id="MobiDB-lite"/>
    </source>
</evidence>
<sequence>MPAARARSVRRRAGIRPARHHRTGRARYRKRPARHRSARHAGTGVRGARAPCRRPLRSRSRTRQPHCRRDRAQPADAGRSVGRYRRAQALKPRATRIARVAETRLAMRPADGFGWTADRHRAQSRDVLAVFVSVLRRVRLCGRGRCAECFAIATASYRARGASPA</sequence>
<organism evidence="2">
    <name type="scientific">Ralstonia solanacearum</name>
    <name type="common">Pseudomonas solanacearum</name>
    <dbReference type="NCBI Taxonomy" id="305"/>
    <lineage>
        <taxon>Bacteria</taxon>
        <taxon>Pseudomonadati</taxon>
        <taxon>Pseudomonadota</taxon>
        <taxon>Betaproteobacteria</taxon>
        <taxon>Burkholderiales</taxon>
        <taxon>Burkholderiaceae</taxon>
        <taxon>Ralstonia</taxon>
        <taxon>Ralstonia solanacearum species complex</taxon>
    </lineage>
</organism>
<evidence type="ECO:0000313" key="2">
    <source>
        <dbReference type="EMBL" id="CUV46428.1"/>
    </source>
</evidence>
<dbReference type="AlphaFoldDB" id="A0A0S4WHW2"/>
<proteinExistence type="predicted"/>
<feature type="compositionally biased region" description="Basic residues" evidence="1">
    <location>
        <begin position="7"/>
        <end position="39"/>
    </location>
</feature>
<feature type="region of interest" description="Disordered" evidence="1">
    <location>
        <begin position="1"/>
        <end position="83"/>
    </location>
</feature>
<accession>A0A0S4WHW2</accession>
<feature type="compositionally biased region" description="Basic residues" evidence="1">
    <location>
        <begin position="51"/>
        <end position="69"/>
    </location>
</feature>
<name>A0A0S4WHW2_RALSL</name>
<gene>
    <name evidence="2" type="ORF">TO10_v1_580040</name>
</gene>
<dbReference type="EMBL" id="LN899827">
    <property type="protein sequence ID" value="CUV46428.1"/>
    <property type="molecule type" value="Genomic_DNA"/>
</dbReference>